<proteinExistence type="inferred from homology"/>
<dbReference type="CDD" id="cd08366">
    <property type="entry name" value="APC10"/>
    <property type="match status" value="1"/>
</dbReference>
<evidence type="ECO:0000313" key="9">
    <source>
        <dbReference type="EMBL" id="OQV22273.1"/>
    </source>
</evidence>
<comment type="function">
    <text evidence="7">Component of the anaphase promoting complex/cyclosome (APC/C), a cell cycle-regulated E3 ubiquitin-protein ligase complex that controls progression through mitosis and the G1 phase of the cell cycle.</text>
</comment>
<dbReference type="GO" id="GO:0070979">
    <property type="term" value="P:protein K11-linked ubiquitination"/>
    <property type="evidence" value="ECO:0007669"/>
    <property type="project" value="TreeGrafter"/>
</dbReference>
<dbReference type="SMART" id="SM01337">
    <property type="entry name" value="APC10"/>
    <property type="match status" value="1"/>
</dbReference>
<feature type="domain" description="DOC" evidence="8">
    <location>
        <begin position="4"/>
        <end position="188"/>
    </location>
</feature>
<evidence type="ECO:0000256" key="5">
    <source>
        <dbReference type="ARBA" id="ARBA00022786"/>
    </source>
</evidence>
<dbReference type="PIRSF" id="PIRSF028841">
    <property type="entry name" value="APC10_sub"/>
    <property type="match status" value="1"/>
</dbReference>
<evidence type="ECO:0000259" key="8">
    <source>
        <dbReference type="PROSITE" id="PS51284"/>
    </source>
</evidence>
<dbReference type="SUPFAM" id="SSF49785">
    <property type="entry name" value="Galactose-binding domain-like"/>
    <property type="match status" value="1"/>
</dbReference>
<dbReference type="GO" id="GO:0005680">
    <property type="term" value="C:anaphase-promoting complex"/>
    <property type="evidence" value="ECO:0007669"/>
    <property type="project" value="InterPro"/>
</dbReference>
<dbReference type="PANTHER" id="PTHR12936:SF0">
    <property type="entry name" value="ANAPHASE-PROMOTING COMPLEX SUBUNIT 10"/>
    <property type="match status" value="1"/>
</dbReference>
<protein>
    <recommendedName>
        <fullName evidence="2 7">Anaphase-promoting complex subunit 10</fullName>
    </recommendedName>
</protein>
<keyword evidence="5 7" id="KW-0833">Ubl conjugation pathway</keyword>
<comment type="caution">
    <text evidence="9">The sequence shown here is derived from an EMBL/GenBank/DDBJ whole genome shotgun (WGS) entry which is preliminary data.</text>
</comment>
<sequence length="194" mass="22300">MPEASSNRKLRRDLCPLTTEEERTHREVGQNAFWSLSSSKTGTGIEQLRDNRLDTFWQSDGSQPHLVNIQFPRKTDVDLVALYCDFKADESYTPQKITVRTGISFNDLQDLQTAEFNEPSGWVIIRLDKKFGRPHRAWMLQIAIVSNHQNGRDTHVRQVKIYAPVPENAYESHAEVNIQPKFSDSVLSAFNVLR</sequence>
<dbReference type="GO" id="GO:0051301">
    <property type="term" value="P:cell division"/>
    <property type="evidence" value="ECO:0007669"/>
    <property type="project" value="UniProtKB-KW"/>
</dbReference>
<organism evidence="9 10">
    <name type="scientific">Hypsibius exemplaris</name>
    <name type="common">Freshwater tardigrade</name>
    <dbReference type="NCBI Taxonomy" id="2072580"/>
    <lineage>
        <taxon>Eukaryota</taxon>
        <taxon>Metazoa</taxon>
        <taxon>Ecdysozoa</taxon>
        <taxon>Tardigrada</taxon>
        <taxon>Eutardigrada</taxon>
        <taxon>Parachela</taxon>
        <taxon>Hypsibioidea</taxon>
        <taxon>Hypsibiidae</taxon>
        <taxon>Hypsibius</taxon>
    </lineage>
</organism>
<evidence type="ECO:0000256" key="6">
    <source>
        <dbReference type="ARBA" id="ARBA00023306"/>
    </source>
</evidence>
<evidence type="ECO:0000256" key="2">
    <source>
        <dbReference type="ARBA" id="ARBA00013927"/>
    </source>
</evidence>
<dbReference type="FunFam" id="2.60.120.260:FF:000122">
    <property type="entry name" value="Anaphase-promoting complex subunit 10"/>
    <property type="match status" value="1"/>
</dbReference>
<dbReference type="EMBL" id="MTYJ01000018">
    <property type="protein sequence ID" value="OQV22273.1"/>
    <property type="molecule type" value="Genomic_DNA"/>
</dbReference>
<reference evidence="10" key="1">
    <citation type="submission" date="2017-01" db="EMBL/GenBank/DDBJ databases">
        <title>Comparative genomics of anhydrobiosis in the tardigrade Hypsibius dujardini.</title>
        <authorList>
            <person name="Yoshida Y."/>
            <person name="Koutsovoulos G."/>
            <person name="Laetsch D."/>
            <person name="Stevens L."/>
            <person name="Kumar S."/>
            <person name="Horikawa D."/>
            <person name="Ishino K."/>
            <person name="Komine S."/>
            <person name="Tomita M."/>
            <person name="Blaxter M."/>
            <person name="Arakawa K."/>
        </authorList>
    </citation>
    <scope>NUCLEOTIDE SEQUENCE [LARGE SCALE GENOMIC DNA]</scope>
    <source>
        <strain evidence="10">Z151</strain>
    </source>
</reference>
<dbReference type="Gene3D" id="2.60.120.260">
    <property type="entry name" value="Galactose-binding domain-like"/>
    <property type="match status" value="1"/>
</dbReference>
<gene>
    <name evidence="9" type="ORF">BV898_03776</name>
</gene>
<evidence type="ECO:0000256" key="7">
    <source>
        <dbReference type="PIRNR" id="PIRNR028841"/>
    </source>
</evidence>
<dbReference type="OrthoDB" id="24948at2759"/>
<keyword evidence="4 7" id="KW-0498">Mitosis</keyword>
<dbReference type="PROSITE" id="PS51284">
    <property type="entry name" value="DOC"/>
    <property type="match status" value="1"/>
</dbReference>
<dbReference type="InterPro" id="IPR016901">
    <property type="entry name" value="APC10/Doc1"/>
</dbReference>
<evidence type="ECO:0000256" key="4">
    <source>
        <dbReference type="ARBA" id="ARBA00022776"/>
    </source>
</evidence>
<dbReference type="PANTHER" id="PTHR12936">
    <property type="entry name" value="ANAPHASE-PROMOTING COMPLEX 10"/>
    <property type="match status" value="1"/>
</dbReference>
<evidence type="ECO:0000313" key="10">
    <source>
        <dbReference type="Proteomes" id="UP000192578"/>
    </source>
</evidence>
<accession>A0A1W0X470</accession>
<dbReference type="GO" id="GO:0031145">
    <property type="term" value="P:anaphase-promoting complex-dependent catabolic process"/>
    <property type="evidence" value="ECO:0007669"/>
    <property type="project" value="InterPro"/>
</dbReference>
<dbReference type="InterPro" id="IPR004939">
    <property type="entry name" value="APC_su10/DOC_dom"/>
</dbReference>
<keyword evidence="3 7" id="KW-0132">Cell division</keyword>
<keyword evidence="10" id="KW-1185">Reference proteome</keyword>
<dbReference type="Proteomes" id="UP000192578">
    <property type="component" value="Unassembled WGS sequence"/>
</dbReference>
<evidence type="ECO:0000256" key="1">
    <source>
        <dbReference type="ARBA" id="ARBA00006762"/>
    </source>
</evidence>
<keyword evidence="6 7" id="KW-0131">Cell cycle</keyword>
<name>A0A1W0X470_HYPEX</name>
<comment type="similarity">
    <text evidence="1 7">Belongs to the APC10 family.</text>
</comment>
<dbReference type="Pfam" id="PF03256">
    <property type="entry name" value="ANAPC10"/>
    <property type="match status" value="1"/>
</dbReference>
<dbReference type="AlphaFoldDB" id="A0A1W0X470"/>
<dbReference type="InterPro" id="IPR008979">
    <property type="entry name" value="Galactose-bd-like_sf"/>
</dbReference>
<evidence type="ECO:0000256" key="3">
    <source>
        <dbReference type="ARBA" id="ARBA00022618"/>
    </source>
</evidence>